<comment type="caution">
    <text evidence="3">The sequence shown here is derived from an EMBL/GenBank/DDBJ whole genome shotgun (WGS) entry which is preliminary data.</text>
</comment>
<feature type="compositionally biased region" description="Polar residues" evidence="1">
    <location>
        <begin position="43"/>
        <end position="53"/>
    </location>
</feature>
<feature type="transmembrane region" description="Helical" evidence="2">
    <location>
        <begin position="145"/>
        <end position="171"/>
    </location>
</feature>
<evidence type="ECO:0000256" key="1">
    <source>
        <dbReference type="SAM" id="MobiDB-lite"/>
    </source>
</evidence>
<sequence>MKRGGDQVQSPNIFCFISRRCCASSDKVAVGRASRRPMPMGSPVSSHQPYSPASMSKRTCSTFFSNLRSRSRARSSSACSSSIVARSAGSGTSRVSSRKCSVVSPALRRMSLRRVLSRCLKNSSWTAFMYSLSGMASTSASVRSLGALIFQALASLGSAFAGVCVGARLLMDLAAEDAEMGAATWGRFATAGAGFWAWAGGSVARTGVGVLGAAAEARVLVDGSLLVTAGGAWADALEATGIAALAFAKGLAGLAVVVFRAFRPAGDVAPAVRLGAGALAAGATGRLATTALTTVLAPRAGVVLLAALFARLVSGFAALTTVPPGI</sequence>
<evidence type="ECO:0000256" key="2">
    <source>
        <dbReference type="SAM" id="Phobius"/>
    </source>
</evidence>
<keyword evidence="2" id="KW-0472">Membrane</keyword>
<proteinExistence type="predicted"/>
<name>E6PNA3_9ZZZZ</name>
<protein>
    <submittedName>
        <fullName evidence="3">Uncharacterized protein</fullName>
    </submittedName>
</protein>
<evidence type="ECO:0000313" key="3">
    <source>
        <dbReference type="EMBL" id="CBH96405.1"/>
    </source>
</evidence>
<feature type="transmembrane region" description="Helical" evidence="2">
    <location>
        <begin position="242"/>
        <end position="262"/>
    </location>
</feature>
<keyword evidence="2" id="KW-0812">Transmembrane</keyword>
<feature type="transmembrane region" description="Helical" evidence="2">
    <location>
        <begin position="302"/>
        <end position="322"/>
    </location>
</feature>
<reference evidence="3" key="1">
    <citation type="submission" date="2009-10" db="EMBL/GenBank/DDBJ databases">
        <title>Diversity of trophic interactions inside an arsenic-rich microbial ecosystem.</title>
        <authorList>
            <person name="Bertin P.N."/>
            <person name="Heinrich-Salmeron A."/>
            <person name="Pelletier E."/>
            <person name="Goulhen-Chollet F."/>
            <person name="Arsene-Ploetze F."/>
            <person name="Gallien S."/>
            <person name="Calteau A."/>
            <person name="Vallenet D."/>
            <person name="Casiot C."/>
            <person name="Chane-Woon-Ming B."/>
            <person name="Giloteaux L."/>
            <person name="Barakat M."/>
            <person name="Bonnefoy V."/>
            <person name="Bruneel O."/>
            <person name="Chandler M."/>
            <person name="Cleiss J."/>
            <person name="Duran R."/>
            <person name="Elbaz-Poulichet F."/>
            <person name="Fonknechten N."/>
            <person name="Lauga B."/>
            <person name="Mornico D."/>
            <person name="Ortet P."/>
            <person name="Schaeffer C."/>
            <person name="Siguier P."/>
            <person name="Alexander Thil Smith A."/>
            <person name="Van Dorsselaer A."/>
            <person name="Weissenbach J."/>
            <person name="Medigue C."/>
            <person name="Le Paslier D."/>
        </authorList>
    </citation>
    <scope>NUCLEOTIDE SEQUENCE</scope>
</reference>
<accession>E6PNA3</accession>
<organism evidence="3">
    <name type="scientific">mine drainage metagenome</name>
    <dbReference type="NCBI Taxonomy" id="410659"/>
    <lineage>
        <taxon>unclassified sequences</taxon>
        <taxon>metagenomes</taxon>
        <taxon>ecological metagenomes</taxon>
    </lineage>
</organism>
<dbReference type="EMBL" id="CABM01000026">
    <property type="protein sequence ID" value="CBH96405.1"/>
    <property type="molecule type" value="Genomic_DNA"/>
</dbReference>
<feature type="region of interest" description="Disordered" evidence="1">
    <location>
        <begin position="33"/>
        <end position="53"/>
    </location>
</feature>
<keyword evidence="2" id="KW-1133">Transmembrane helix</keyword>
<gene>
    <name evidence="3" type="ORF">CARN2_1263</name>
</gene>
<dbReference type="AlphaFoldDB" id="E6PNA3"/>